<comment type="subcellular location">
    <subcellularLocation>
        <location evidence="1">Cytoplasm</location>
    </subcellularLocation>
</comment>
<evidence type="ECO:0000256" key="11">
    <source>
        <dbReference type="ARBA" id="ARBA00047859"/>
    </source>
</evidence>
<name>A0AA47ADE6_RHORH</name>
<evidence type="ECO:0000256" key="8">
    <source>
        <dbReference type="ARBA" id="ARBA00034317"/>
    </source>
</evidence>
<evidence type="ECO:0000256" key="4">
    <source>
        <dbReference type="ARBA" id="ARBA00022741"/>
    </source>
</evidence>
<evidence type="ECO:0000259" key="15">
    <source>
        <dbReference type="Pfam" id="PF08028"/>
    </source>
</evidence>
<comment type="catalytic activity">
    <reaction evidence="12">
        <text>dibenzothiophene 5-oxide + FMNH2 + O2 = dibenzothiophene 5,5-dioxide + FMN + H2O + H(+)</text>
        <dbReference type="Rhea" id="RHEA:49080"/>
        <dbReference type="ChEBI" id="CHEBI:15377"/>
        <dbReference type="ChEBI" id="CHEBI:15378"/>
        <dbReference type="ChEBI" id="CHEBI:15379"/>
        <dbReference type="ChEBI" id="CHEBI:23683"/>
        <dbReference type="ChEBI" id="CHEBI:57618"/>
        <dbReference type="ChEBI" id="CHEBI:58210"/>
        <dbReference type="ChEBI" id="CHEBI:90356"/>
    </reaction>
</comment>
<evidence type="ECO:0000256" key="2">
    <source>
        <dbReference type="ARBA" id="ARBA00022630"/>
    </source>
</evidence>
<dbReference type="Pfam" id="PF02770">
    <property type="entry name" value="Acyl-CoA_dh_M"/>
    <property type="match status" value="1"/>
</dbReference>
<dbReference type="InterPro" id="IPR013107">
    <property type="entry name" value="Acyl-CoA_DH_C"/>
</dbReference>
<dbReference type="AlphaFoldDB" id="A0AA47ADE6"/>
<dbReference type="GO" id="GO:0006552">
    <property type="term" value="P:L-leucine catabolic process"/>
    <property type="evidence" value="ECO:0007669"/>
    <property type="project" value="TreeGrafter"/>
</dbReference>
<accession>A0AA47ADE6</accession>
<keyword evidence="3" id="KW-0288">FMN</keyword>
<evidence type="ECO:0000256" key="3">
    <source>
        <dbReference type="ARBA" id="ARBA00022643"/>
    </source>
</evidence>
<protein>
    <recommendedName>
        <fullName evidence="10">Dibenzothiophene monooxygenase</fullName>
        <ecNumber evidence="9">1.14.14.21</ecNumber>
    </recommendedName>
</protein>
<evidence type="ECO:0000259" key="14">
    <source>
        <dbReference type="Pfam" id="PF02770"/>
    </source>
</evidence>
<dbReference type="PANTHER" id="PTHR43884">
    <property type="entry name" value="ACYL-COA DEHYDROGENASE"/>
    <property type="match status" value="1"/>
</dbReference>
<evidence type="ECO:0000313" key="16">
    <source>
        <dbReference type="EMBL" id="UZF46702.1"/>
    </source>
</evidence>
<dbReference type="PANTHER" id="PTHR43884:SF12">
    <property type="entry name" value="ISOVALERYL-COA DEHYDROGENASE, MITOCHONDRIAL-RELATED"/>
    <property type="match status" value="1"/>
</dbReference>
<dbReference type="SUPFAM" id="SSF56645">
    <property type="entry name" value="Acyl-CoA dehydrogenase NM domain-like"/>
    <property type="match status" value="1"/>
</dbReference>
<dbReference type="InterPro" id="IPR036250">
    <property type="entry name" value="AcylCo_DH-like_C"/>
</dbReference>
<keyword evidence="6" id="KW-0503">Monooxygenase</keyword>
<dbReference type="Gene3D" id="2.40.110.10">
    <property type="entry name" value="Butyryl-CoA Dehydrogenase, subunit A, domain 2"/>
    <property type="match status" value="1"/>
</dbReference>
<evidence type="ECO:0000256" key="7">
    <source>
        <dbReference type="ARBA" id="ARBA00034307"/>
    </source>
</evidence>
<dbReference type="Gene3D" id="1.10.540.10">
    <property type="entry name" value="Acyl-CoA dehydrogenase/oxidase, N-terminal domain"/>
    <property type="match status" value="1"/>
</dbReference>
<dbReference type="InterPro" id="IPR006091">
    <property type="entry name" value="Acyl-CoA_Oxase/DH_mid-dom"/>
</dbReference>
<dbReference type="EC" id="1.14.14.21" evidence="9"/>
<keyword evidence="2" id="KW-0285">Flavoprotein</keyword>
<dbReference type="EMBL" id="CP083974">
    <property type="protein sequence ID" value="UZF46702.1"/>
    <property type="molecule type" value="Genomic_DNA"/>
</dbReference>
<gene>
    <name evidence="16" type="ORF">KUM34_008555</name>
</gene>
<dbReference type="Proteomes" id="UP001162740">
    <property type="component" value="Chromosome"/>
</dbReference>
<comment type="similarity">
    <text evidence="8">Belongs to the DszC flavin monooxygenase family.</text>
</comment>
<dbReference type="InterPro" id="IPR037069">
    <property type="entry name" value="AcylCoA_DH/ox_N_sf"/>
</dbReference>
<keyword evidence="4" id="KW-0547">Nucleotide-binding</keyword>
<comment type="pathway">
    <text evidence="7">Sulfur metabolism; dibenzothiophene degradation.</text>
</comment>
<proteinExistence type="inferred from homology"/>
<dbReference type="SUPFAM" id="SSF47203">
    <property type="entry name" value="Acyl-CoA dehydrogenase C-terminal domain-like"/>
    <property type="match status" value="1"/>
</dbReference>
<evidence type="ECO:0000256" key="1">
    <source>
        <dbReference type="ARBA" id="ARBA00004496"/>
    </source>
</evidence>
<dbReference type="InterPro" id="IPR046373">
    <property type="entry name" value="Acyl-CoA_Oxase/DH_mid-dom_sf"/>
</dbReference>
<comment type="catalytic activity">
    <reaction evidence="11">
        <text>dibenzothiophene + FMNH2 + O2 = dibenzothiophene 5-oxide + FMN + H2O + H(+)</text>
        <dbReference type="Rhea" id="RHEA:49076"/>
        <dbReference type="ChEBI" id="CHEBI:15377"/>
        <dbReference type="ChEBI" id="CHEBI:15378"/>
        <dbReference type="ChEBI" id="CHEBI:15379"/>
        <dbReference type="ChEBI" id="CHEBI:23681"/>
        <dbReference type="ChEBI" id="CHEBI:23683"/>
        <dbReference type="ChEBI" id="CHEBI:57618"/>
        <dbReference type="ChEBI" id="CHEBI:58210"/>
    </reaction>
</comment>
<evidence type="ECO:0000256" key="6">
    <source>
        <dbReference type="ARBA" id="ARBA00023033"/>
    </source>
</evidence>
<dbReference type="RefSeq" id="WP_229581897.1">
    <property type="nucleotide sequence ID" value="NZ_CP083974.1"/>
</dbReference>
<dbReference type="GO" id="GO:0005737">
    <property type="term" value="C:cytoplasm"/>
    <property type="evidence" value="ECO:0007669"/>
    <property type="project" value="UniProtKB-SubCell"/>
</dbReference>
<evidence type="ECO:0000313" key="17">
    <source>
        <dbReference type="Proteomes" id="UP001162740"/>
    </source>
</evidence>
<evidence type="ECO:0000256" key="12">
    <source>
        <dbReference type="ARBA" id="ARBA00048445"/>
    </source>
</evidence>
<reference evidence="16 17" key="1">
    <citation type="journal article" date="2021" name="Front. Microbiol.">
        <title>Bacterial Transformation of Aromatic Monomers in Softwood Black Liquor.</title>
        <authorList>
            <person name="Navas L.E."/>
            <person name="Dexter G."/>
            <person name="Liu J."/>
            <person name="Levy-Booth D."/>
            <person name="Cho M."/>
            <person name="Jang S.K."/>
            <person name="Mansfield S.D."/>
            <person name="Renneckar S."/>
            <person name="Mohn W.W."/>
            <person name="Eltis L.D."/>
        </authorList>
    </citation>
    <scope>NUCLEOTIDE SEQUENCE [LARGE SCALE GENOMIC DNA]</scope>
    <source>
        <strain evidence="16 17">GD02</strain>
    </source>
</reference>
<dbReference type="Pfam" id="PF08028">
    <property type="entry name" value="Acyl-CoA_dh_2"/>
    <property type="match status" value="1"/>
</dbReference>
<evidence type="ECO:0000256" key="13">
    <source>
        <dbReference type="ARBA" id="ARBA00049456"/>
    </source>
</evidence>
<dbReference type="InterPro" id="IPR009100">
    <property type="entry name" value="AcylCoA_DH/oxidase_NM_dom_sf"/>
</dbReference>
<feature type="domain" description="Acyl-CoA dehydrogenase C-terminal" evidence="15">
    <location>
        <begin position="251"/>
        <end position="385"/>
    </location>
</feature>
<keyword evidence="5" id="KW-0560">Oxidoreductase</keyword>
<dbReference type="GO" id="GO:0050660">
    <property type="term" value="F:flavin adenine dinucleotide binding"/>
    <property type="evidence" value="ECO:0007669"/>
    <property type="project" value="InterPro"/>
</dbReference>
<dbReference type="Gene3D" id="1.20.140.10">
    <property type="entry name" value="Butyryl-CoA Dehydrogenase, subunit A, domain 3"/>
    <property type="match status" value="1"/>
</dbReference>
<dbReference type="GO" id="GO:0004497">
    <property type="term" value="F:monooxygenase activity"/>
    <property type="evidence" value="ECO:0007669"/>
    <property type="project" value="UniProtKB-KW"/>
</dbReference>
<dbReference type="PIRSF" id="PIRSF016578">
    <property type="entry name" value="HsaA"/>
    <property type="match status" value="1"/>
</dbReference>
<dbReference type="GO" id="GO:0008470">
    <property type="term" value="F:3-methylbutanoyl-CoA dehydrogenase activity"/>
    <property type="evidence" value="ECO:0007669"/>
    <property type="project" value="TreeGrafter"/>
</dbReference>
<feature type="domain" description="Acyl-CoA oxidase/dehydrogenase middle" evidence="14">
    <location>
        <begin position="138"/>
        <end position="223"/>
    </location>
</feature>
<organism evidence="16 17">
    <name type="scientific">Rhodococcus rhodochrous</name>
    <dbReference type="NCBI Taxonomy" id="1829"/>
    <lineage>
        <taxon>Bacteria</taxon>
        <taxon>Bacillati</taxon>
        <taxon>Actinomycetota</taxon>
        <taxon>Actinomycetes</taxon>
        <taxon>Mycobacteriales</taxon>
        <taxon>Nocardiaceae</taxon>
        <taxon>Rhodococcus</taxon>
    </lineage>
</organism>
<comment type="catalytic activity">
    <reaction evidence="13">
        <text>dibenzothiophene + 2 FMNH2 + 2 O2 = dibenzothiophene 5,5-dioxide + 2 FMN + 2 H2O + 2 H(+)</text>
        <dbReference type="Rhea" id="RHEA:49072"/>
        <dbReference type="ChEBI" id="CHEBI:15377"/>
        <dbReference type="ChEBI" id="CHEBI:15378"/>
        <dbReference type="ChEBI" id="CHEBI:15379"/>
        <dbReference type="ChEBI" id="CHEBI:23681"/>
        <dbReference type="ChEBI" id="CHEBI:57618"/>
        <dbReference type="ChEBI" id="CHEBI:58210"/>
        <dbReference type="ChEBI" id="CHEBI:90356"/>
        <dbReference type="EC" id="1.14.14.21"/>
    </reaction>
</comment>
<evidence type="ECO:0000256" key="9">
    <source>
        <dbReference type="ARBA" id="ARBA00034328"/>
    </source>
</evidence>
<evidence type="ECO:0000256" key="5">
    <source>
        <dbReference type="ARBA" id="ARBA00023002"/>
    </source>
</evidence>
<evidence type="ECO:0000256" key="10">
    <source>
        <dbReference type="ARBA" id="ARBA00034345"/>
    </source>
</evidence>
<sequence>MTSTLDPVETHPAPTFEHPVTAGSRELDELLAYIDAEVVDRDDAHRHPFEEFEVLRQSRLGALRLPADQGGGGATLVELFRTVIALGEVDPNVAHSLRNHLNFVESTLRRADGPDGRWLEEVRAGKLFGLASTELSRKHAGRRNQDFETAVTETPDGLRLNGTKFYSTGNLYANYLVVAAQGPEDEPIRVVVPADREGVVLERDWDGIGQQFTGSGTTRFENVAVDREDFLGTGTYYGDLPYSATFPQLYLTAVIAGILRRVTRDAADLVRTKQRTFYHAAADSPVEDPILQQTVGVLASQAFAAEALVVAAAEALSEAYAAHGTDEEQELSLRAAVRAAKAKVVVDEIALRAAGDLFDVGGGTAARRSSHLDRHWRNIRTLAAHNPRTYKAKAIGAHELTGEPLPTGAFF</sequence>